<dbReference type="Proteomes" id="UP000051931">
    <property type="component" value="Unassembled WGS sequence"/>
</dbReference>
<keyword evidence="2" id="KW-1185">Reference proteome</keyword>
<dbReference type="PATRIC" id="fig|1122152.4.peg.197"/>
<reference evidence="1 2" key="1">
    <citation type="journal article" date="2015" name="Genome Announc.">
        <title>Expanding the biotechnology potential of lactobacilli through comparative genomics of 213 strains and associated genera.</title>
        <authorList>
            <person name="Sun Z."/>
            <person name="Harris H.M."/>
            <person name="McCann A."/>
            <person name="Guo C."/>
            <person name="Argimon S."/>
            <person name="Zhang W."/>
            <person name="Yang X."/>
            <person name="Jeffery I.B."/>
            <person name="Cooney J.C."/>
            <person name="Kagawa T.F."/>
            <person name="Liu W."/>
            <person name="Song Y."/>
            <person name="Salvetti E."/>
            <person name="Wrobel A."/>
            <person name="Rasinkangas P."/>
            <person name="Parkhill J."/>
            <person name="Rea M.C."/>
            <person name="O'Sullivan O."/>
            <person name="Ritari J."/>
            <person name="Douillard F.P."/>
            <person name="Paul Ross R."/>
            <person name="Yang R."/>
            <person name="Briner A.E."/>
            <person name="Felis G.E."/>
            <person name="de Vos W.M."/>
            <person name="Barrangou R."/>
            <person name="Klaenhammer T.R."/>
            <person name="Caufield P.W."/>
            <person name="Cui Y."/>
            <person name="Zhang H."/>
            <person name="O'Toole P.W."/>
        </authorList>
    </citation>
    <scope>NUCLEOTIDE SEQUENCE [LARGE SCALE GENOMIC DNA]</scope>
    <source>
        <strain evidence="1 2">DSM 15354</strain>
    </source>
</reference>
<proteinExistence type="predicted"/>
<sequence length="120" mass="13881">MKKDRNTLIEEKINKIFKMSAIELLTDDTTSEDIFLDKVGENLMFTIKLVSNSEDKVVYDIWNGDTKKCINQIEVNKSNLSYRLKNNQKLSNSYEAGAYRAITKAIKDDSYPEQFSNGWI</sequence>
<protein>
    <submittedName>
        <fullName evidence="1">Uncharacterized protein</fullName>
    </submittedName>
</protein>
<gene>
    <name evidence="1" type="ORF">FC23_GL000195</name>
</gene>
<evidence type="ECO:0000313" key="2">
    <source>
        <dbReference type="Proteomes" id="UP000051931"/>
    </source>
</evidence>
<name>A0A0R1S4U7_9LACO</name>
<dbReference type="AlphaFoldDB" id="A0A0R1S4U7"/>
<organism evidence="1 2">
    <name type="scientific">Lactobacillus psittaci DSM 15354</name>
    <dbReference type="NCBI Taxonomy" id="1122152"/>
    <lineage>
        <taxon>Bacteria</taxon>
        <taxon>Bacillati</taxon>
        <taxon>Bacillota</taxon>
        <taxon>Bacilli</taxon>
        <taxon>Lactobacillales</taxon>
        <taxon>Lactobacillaceae</taxon>
        <taxon>Lactobacillus</taxon>
    </lineage>
</organism>
<dbReference type="STRING" id="1122152.GCA_000425905_00485"/>
<dbReference type="EMBL" id="AZFB01000001">
    <property type="protein sequence ID" value="KRL63948.1"/>
    <property type="molecule type" value="Genomic_DNA"/>
</dbReference>
<dbReference type="RefSeq" id="WP_236692230.1">
    <property type="nucleotide sequence ID" value="NZ_AUEI01000004.1"/>
</dbReference>
<comment type="caution">
    <text evidence="1">The sequence shown here is derived from an EMBL/GenBank/DDBJ whole genome shotgun (WGS) entry which is preliminary data.</text>
</comment>
<accession>A0A0R1S4U7</accession>
<evidence type="ECO:0000313" key="1">
    <source>
        <dbReference type="EMBL" id="KRL63948.1"/>
    </source>
</evidence>
<dbReference type="eggNOG" id="ENOG5032EQF">
    <property type="taxonomic scope" value="Bacteria"/>
</dbReference>